<evidence type="ECO:0000313" key="9">
    <source>
        <dbReference type="EMBL" id="NDV35856.1"/>
    </source>
</evidence>
<dbReference type="PANTHER" id="PTHR13124">
    <property type="entry name" value="39S RIBOSOMAL PROTEIN L46, MITOCHONDRIAL PRECURSOR-RELATED"/>
    <property type="match status" value="1"/>
</dbReference>
<dbReference type="PANTHER" id="PTHR13124:SF12">
    <property type="entry name" value="LARGE RIBOSOMAL SUBUNIT PROTEIN ML46"/>
    <property type="match status" value="1"/>
</dbReference>
<evidence type="ECO:0000256" key="8">
    <source>
        <dbReference type="SAM" id="MobiDB-lite"/>
    </source>
</evidence>
<evidence type="ECO:0000256" key="4">
    <source>
        <dbReference type="ARBA" id="ARBA00022980"/>
    </source>
</evidence>
<comment type="subcellular location">
    <subcellularLocation>
        <location evidence="1">Mitochondrion</location>
    </subcellularLocation>
</comment>
<evidence type="ECO:0000256" key="6">
    <source>
        <dbReference type="ARBA" id="ARBA00023274"/>
    </source>
</evidence>
<protein>
    <recommendedName>
        <fullName evidence="7">Large ribosomal subunit protein mL46</fullName>
    </recommendedName>
</protein>
<evidence type="ECO:0000256" key="3">
    <source>
        <dbReference type="ARBA" id="ARBA00022946"/>
    </source>
</evidence>
<dbReference type="CDD" id="cd04661">
    <property type="entry name" value="NUDIX_MRP_L46"/>
    <property type="match status" value="1"/>
</dbReference>
<reference evidence="9" key="1">
    <citation type="journal article" date="2020" name="J. Eukaryot. Microbiol.">
        <title>De novo Sequencing, Assembly and Annotation of the Transcriptome for the Free-Living Testate Amoeba Arcella intermedia.</title>
        <authorList>
            <person name="Ribeiro G.M."/>
            <person name="Porfirio-Sousa A.L."/>
            <person name="Maurer-Alcala X.X."/>
            <person name="Katz L.A."/>
            <person name="Lahr D.J.G."/>
        </authorList>
    </citation>
    <scope>NUCLEOTIDE SEQUENCE</scope>
</reference>
<keyword evidence="3" id="KW-0809">Transit peptide</keyword>
<evidence type="ECO:0000256" key="5">
    <source>
        <dbReference type="ARBA" id="ARBA00023128"/>
    </source>
</evidence>
<feature type="compositionally biased region" description="Basic and acidic residues" evidence="8">
    <location>
        <begin position="1"/>
        <end position="26"/>
    </location>
</feature>
<dbReference type="GO" id="GO:0005743">
    <property type="term" value="C:mitochondrial inner membrane"/>
    <property type="evidence" value="ECO:0007669"/>
    <property type="project" value="UniProtKB-ARBA"/>
</dbReference>
<keyword evidence="6" id="KW-0687">Ribonucleoprotein</keyword>
<dbReference type="GO" id="GO:0005762">
    <property type="term" value="C:mitochondrial large ribosomal subunit"/>
    <property type="evidence" value="ECO:0007669"/>
    <property type="project" value="TreeGrafter"/>
</dbReference>
<dbReference type="EMBL" id="GIBP01006887">
    <property type="protein sequence ID" value="NDV35856.1"/>
    <property type="molecule type" value="Transcribed_RNA"/>
</dbReference>
<name>A0A6B2LFP4_9EUKA</name>
<organism evidence="9">
    <name type="scientific">Arcella intermedia</name>
    <dbReference type="NCBI Taxonomy" id="1963864"/>
    <lineage>
        <taxon>Eukaryota</taxon>
        <taxon>Amoebozoa</taxon>
        <taxon>Tubulinea</taxon>
        <taxon>Elardia</taxon>
        <taxon>Arcellinida</taxon>
        <taxon>Sphaerothecina</taxon>
        <taxon>Arcellidae</taxon>
        <taxon>Arcella</taxon>
    </lineage>
</organism>
<keyword evidence="4" id="KW-0689">Ribosomal protein</keyword>
<dbReference type="InterPro" id="IPR040008">
    <property type="entry name" value="Ribosomal_mL46"/>
</dbReference>
<dbReference type="SUPFAM" id="SSF55811">
    <property type="entry name" value="Nudix"/>
    <property type="match status" value="1"/>
</dbReference>
<dbReference type="InterPro" id="IPR033650">
    <property type="entry name" value="Ribosomal_mL46_NUDIX"/>
</dbReference>
<evidence type="ECO:0000256" key="7">
    <source>
        <dbReference type="ARBA" id="ARBA00035190"/>
    </source>
</evidence>
<accession>A0A6B2LFP4</accession>
<dbReference type="FunFam" id="3.90.79.10:FF:000018">
    <property type="entry name" value="39S ribosomal protein L46, mitochondrial"/>
    <property type="match status" value="1"/>
</dbReference>
<feature type="region of interest" description="Disordered" evidence="8">
    <location>
        <begin position="1"/>
        <end position="41"/>
    </location>
</feature>
<proteinExistence type="inferred from homology"/>
<dbReference type="GO" id="GO:0003735">
    <property type="term" value="F:structural constituent of ribosome"/>
    <property type="evidence" value="ECO:0007669"/>
    <property type="project" value="InterPro"/>
</dbReference>
<sequence>MDEDVEVLKQQEEENRKREKEREKMIATETAEEREERLVREEREKRMQDIRAQHKGEVRVESRPRITEADKMNDIKSLYRKLDSKLFLIVKKKNENFWQFPEEDLLDKETLRQGAERALKENCNTETTLETYFVGNGPVTFHSFPFSKNLQTKLNTYGAKTFFLYGYFLNGKVSLSPKVVDFAWVTRNDLKQYLEPAYFEEVIKIVPRDGKHELLSKHMPNYAERKKERTKE</sequence>
<dbReference type="InterPro" id="IPR015797">
    <property type="entry name" value="NUDIX_hydrolase-like_dom_sf"/>
</dbReference>
<comment type="similarity">
    <text evidence="2">Belongs to the mitochondrion-specific ribosomal protein mL46 family.</text>
</comment>
<dbReference type="Gene3D" id="3.90.79.10">
    <property type="entry name" value="Nucleoside Triphosphate Pyrophosphohydrolase"/>
    <property type="match status" value="1"/>
</dbReference>
<dbReference type="AlphaFoldDB" id="A0A6B2LFP4"/>
<keyword evidence="5" id="KW-0496">Mitochondrion</keyword>
<evidence type="ECO:0000256" key="2">
    <source>
        <dbReference type="ARBA" id="ARBA00009070"/>
    </source>
</evidence>
<evidence type="ECO:0000256" key="1">
    <source>
        <dbReference type="ARBA" id="ARBA00004173"/>
    </source>
</evidence>